<comment type="caution">
    <text evidence="3">The sequence shown here is derived from an EMBL/GenBank/DDBJ whole genome shotgun (WGS) entry which is preliminary data.</text>
</comment>
<dbReference type="InterPro" id="IPR018667">
    <property type="entry name" value="DUF2126"/>
</dbReference>
<dbReference type="RefSeq" id="WP_188709943.1">
    <property type="nucleotide sequence ID" value="NZ_BMIG01000018.1"/>
</dbReference>
<feature type="domain" description="Transglutaminase-like" evidence="2">
    <location>
        <begin position="172"/>
        <end position="248"/>
    </location>
</feature>
<dbReference type="Pfam" id="PF09899">
    <property type="entry name" value="DUF2126"/>
    <property type="match status" value="1"/>
</dbReference>
<dbReference type="Proteomes" id="UP000620596">
    <property type="component" value="Unassembled WGS sequence"/>
</dbReference>
<dbReference type="SMART" id="SM00460">
    <property type="entry name" value="TGc"/>
    <property type="match status" value="1"/>
</dbReference>
<dbReference type="InterPro" id="IPR013589">
    <property type="entry name" value="Bac_transglu_N"/>
</dbReference>
<feature type="region of interest" description="Disordered" evidence="1">
    <location>
        <begin position="689"/>
        <end position="710"/>
    </location>
</feature>
<dbReference type="EMBL" id="BMIG01000018">
    <property type="protein sequence ID" value="GGB12265.1"/>
    <property type="molecule type" value="Genomic_DNA"/>
</dbReference>
<organism evidence="3 4">
    <name type="scientific">Polaromonas eurypsychrophila</name>
    <dbReference type="NCBI Taxonomy" id="1614635"/>
    <lineage>
        <taxon>Bacteria</taxon>
        <taxon>Pseudomonadati</taxon>
        <taxon>Pseudomonadota</taxon>
        <taxon>Betaproteobacteria</taxon>
        <taxon>Burkholderiales</taxon>
        <taxon>Comamonadaceae</taxon>
        <taxon>Polaromonas</taxon>
    </lineage>
</organism>
<name>A0A916SSZ1_9BURK</name>
<reference evidence="3" key="2">
    <citation type="submission" date="2020-09" db="EMBL/GenBank/DDBJ databases">
        <authorList>
            <person name="Sun Q."/>
            <person name="Zhou Y."/>
        </authorList>
    </citation>
    <scope>NUCLEOTIDE SEQUENCE</scope>
    <source>
        <strain evidence="3">CGMCC 1.15322</strain>
    </source>
</reference>
<feature type="compositionally biased region" description="Basic and acidic residues" evidence="1">
    <location>
        <begin position="699"/>
        <end position="710"/>
    </location>
</feature>
<dbReference type="PANTHER" id="PTHR33490:SF1">
    <property type="entry name" value="SLL1233 PROTEIN"/>
    <property type="match status" value="1"/>
</dbReference>
<gene>
    <name evidence="3" type="ORF">GCM10011496_36470</name>
</gene>
<evidence type="ECO:0000313" key="3">
    <source>
        <dbReference type="EMBL" id="GGB12265.1"/>
    </source>
</evidence>
<sequence length="1205" mass="135103">MSIHVALSHITHYKYDRLVRLGPQVVRLRPAPHSRTKVLSYSLSIEPTDHFINWQQDPFANYQARLVFPEPTREFKVTVDLVVEMAVFNPFDFFLEPDAEEFPFTYTQDQARELAPYLATEPATPLLKAYLDSVDRTPKRTIDFLVGLNQKLQGDIQYAIRMEPGVQTPEETLKLAVGSCRDTGWLMVQLFRHLGLAARFVSGYLIQLKADVKSLDGPSGAETDFTDLHAWCEVFLPGAGWVGLDPTSGLMAGEGHIPLACTPEPSSAAPIEGGVDESEVEFAHHMGVQRIYESPRVTQPYTDALWADVLKLGHQVDQDLAAGDVRLTMGGEPTFVATQDRDAAEWNIDALGPTKRGYATELVQKLRAEYGEGGFLHFGQGKWYPGEQLPRWALSIFWRKDGQPVWQNPALFTDERHIEAGCSYTSADAKRFADTLASKLGLSAQHITPGYEDTWYYLWRERRLPVNVDPFDTKLDDAMERARLRRVFSQGLDAVVGYVLPLKVREESAADKGPQWSTGPWFFRDEHMYLMPGDSPMGYRLPLDSVPWVSKTDYPYMTEADPFAPREELPPAHTLAERYNAARSQPVPAPAEPAVAAAIAGSRHNSASMLAQYISRYMTVNGSRNEASRLMQFRNTTSSVDVRFDQGAKTGAVLAAPTAPAPADPSARMPKAGESAAWLTRTALCVEVRDPNRANGPQDKPKAAPKEKGAKPETGALYIFMPPLERLEDYLDLLAAVEASAQSLSLQIVLEGYPPPRDPRLKMLQVTPDPGVIEVNIHPAYNWNELVEHTEFLYKIAHETRLSAEKFMTDGRHTGTGGGNHFVLGGATPPDSPFLRKPEMLGSLIAYWHNHPSLSYLFSGMFIGPTSQAPRIDEARNDQLYELEIALREIAANREKYGEKMPPWIVDRTLRNILVDVTGNTHRSEFCIDKMYSPDSATGRLGLLELRAFEMPPHARMSIVQQLLLRALVARFWNKPYHGRMTRWGTELHDRFLLPTFVRQDFADVLTELNEAGYGFDMAWFKPHFEFRFPMIGQVKTNSIELTLRSALEPWHVMGEEGSSGGTVRYVDSSLERVEVHVTGLNDNRYVITANGRALPVQNTGTVGEYVAGVRYKAWNPPSALHPSIGVHAPLTFDIVDTWMERSLGGCQYHVVHPGGLSYDTLPVNSYEAESRRLNRFFQMGHTPGKIRVQPALPSREFPFTLDLR</sequence>
<dbReference type="PANTHER" id="PTHR33490">
    <property type="entry name" value="BLR5614 PROTEIN-RELATED"/>
    <property type="match status" value="1"/>
</dbReference>
<protein>
    <submittedName>
        <fullName evidence="3">Transglutaminase</fullName>
    </submittedName>
</protein>
<dbReference type="AlphaFoldDB" id="A0A916SSZ1"/>
<evidence type="ECO:0000313" key="4">
    <source>
        <dbReference type="Proteomes" id="UP000620596"/>
    </source>
</evidence>
<dbReference type="InterPro" id="IPR002931">
    <property type="entry name" value="Transglutaminase-like"/>
</dbReference>
<dbReference type="Pfam" id="PF08379">
    <property type="entry name" value="Bact_transglu_N"/>
    <property type="match status" value="1"/>
</dbReference>
<dbReference type="Pfam" id="PF01841">
    <property type="entry name" value="Transglut_core"/>
    <property type="match status" value="1"/>
</dbReference>
<dbReference type="SUPFAM" id="SSF54001">
    <property type="entry name" value="Cysteine proteinases"/>
    <property type="match status" value="1"/>
</dbReference>
<dbReference type="InterPro" id="IPR038765">
    <property type="entry name" value="Papain-like_cys_pep_sf"/>
</dbReference>
<evidence type="ECO:0000259" key="2">
    <source>
        <dbReference type="SMART" id="SM00460"/>
    </source>
</evidence>
<accession>A0A916SSZ1</accession>
<dbReference type="Gene3D" id="3.10.620.30">
    <property type="match status" value="1"/>
</dbReference>
<proteinExistence type="predicted"/>
<evidence type="ECO:0000256" key="1">
    <source>
        <dbReference type="SAM" id="MobiDB-lite"/>
    </source>
</evidence>
<reference evidence="3" key="1">
    <citation type="journal article" date="2014" name="Int. J. Syst. Evol. Microbiol.">
        <title>Complete genome sequence of Corynebacterium casei LMG S-19264T (=DSM 44701T), isolated from a smear-ripened cheese.</title>
        <authorList>
            <consortium name="US DOE Joint Genome Institute (JGI-PGF)"/>
            <person name="Walter F."/>
            <person name="Albersmeier A."/>
            <person name="Kalinowski J."/>
            <person name="Ruckert C."/>
        </authorList>
    </citation>
    <scope>NUCLEOTIDE SEQUENCE</scope>
    <source>
        <strain evidence="3">CGMCC 1.15322</strain>
    </source>
</reference>
<keyword evidence="4" id="KW-1185">Reference proteome</keyword>